<comment type="caution">
    <text evidence="1">The sequence shown here is derived from an EMBL/GenBank/DDBJ whole genome shotgun (WGS) entry which is preliminary data.</text>
</comment>
<organism evidence="1 2">
    <name type="scientific">Ameca splendens</name>
    <dbReference type="NCBI Taxonomy" id="208324"/>
    <lineage>
        <taxon>Eukaryota</taxon>
        <taxon>Metazoa</taxon>
        <taxon>Chordata</taxon>
        <taxon>Craniata</taxon>
        <taxon>Vertebrata</taxon>
        <taxon>Euteleostomi</taxon>
        <taxon>Actinopterygii</taxon>
        <taxon>Neopterygii</taxon>
        <taxon>Teleostei</taxon>
        <taxon>Neoteleostei</taxon>
        <taxon>Acanthomorphata</taxon>
        <taxon>Ovalentaria</taxon>
        <taxon>Atherinomorphae</taxon>
        <taxon>Cyprinodontiformes</taxon>
        <taxon>Goodeidae</taxon>
        <taxon>Ameca</taxon>
    </lineage>
</organism>
<dbReference type="EMBL" id="JAHRIP010056740">
    <property type="protein sequence ID" value="MEQ2302394.1"/>
    <property type="molecule type" value="Genomic_DNA"/>
</dbReference>
<name>A0ABV0Z856_9TELE</name>
<dbReference type="Proteomes" id="UP001469553">
    <property type="component" value="Unassembled WGS sequence"/>
</dbReference>
<feature type="non-terminal residue" evidence="1">
    <location>
        <position position="1"/>
    </location>
</feature>
<keyword evidence="2" id="KW-1185">Reference proteome</keyword>
<accession>A0ABV0Z856</accession>
<evidence type="ECO:0000313" key="2">
    <source>
        <dbReference type="Proteomes" id="UP001469553"/>
    </source>
</evidence>
<reference evidence="1 2" key="1">
    <citation type="submission" date="2021-06" db="EMBL/GenBank/DDBJ databases">
        <authorList>
            <person name="Palmer J.M."/>
        </authorList>
    </citation>
    <scope>NUCLEOTIDE SEQUENCE [LARGE SCALE GENOMIC DNA]</scope>
    <source>
        <strain evidence="1 2">AS_MEX2019</strain>
        <tissue evidence="1">Muscle</tissue>
    </source>
</reference>
<gene>
    <name evidence="1" type="ORF">AMECASPLE_006457</name>
</gene>
<evidence type="ECO:0000313" key="1">
    <source>
        <dbReference type="EMBL" id="MEQ2302394.1"/>
    </source>
</evidence>
<proteinExistence type="predicted"/>
<protein>
    <submittedName>
        <fullName evidence="1">Uncharacterized protein</fullName>
    </submittedName>
</protein>
<sequence length="51" mass="5731">QEEAGTSGTERTQPSTGLRLYPFLQVTMVQKTKKMRSMSHLPFSYIVPQGS</sequence>